<dbReference type="PROSITE" id="PS50088">
    <property type="entry name" value="ANK_REPEAT"/>
    <property type="match status" value="6"/>
</dbReference>
<dbReference type="PRINTS" id="PR00961">
    <property type="entry name" value="HUDSXLRNA"/>
</dbReference>
<evidence type="ECO:0000259" key="5">
    <source>
        <dbReference type="PROSITE" id="PS50102"/>
    </source>
</evidence>
<evidence type="ECO:0000313" key="6">
    <source>
        <dbReference type="EMBL" id="KAH9631215.1"/>
    </source>
</evidence>
<dbReference type="Pfam" id="PF00076">
    <property type="entry name" value="RRM_1"/>
    <property type="match status" value="3"/>
</dbReference>
<feature type="domain" description="RRM" evidence="5">
    <location>
        <begin position="221"/>
        <end position="299"/>
    </location>
</feature>
<dbReference type="PROSITE" id="PS50102">
    <property type="entry name" value="RRM"/>
    <property type="match status" value="3"/>
</dbReference>
<evidence type="ECO:0000256" key="3">
    <source>
        <dbReference type="PROSITE-ProRule" id="PRU00023"/>
    </source>
</evidence>
<dbReference type="SMART" id="SM00360">
    <property type="entry name" value="RRM"/>
    <property type="match status" value="3"/>
</dbReference>
<accession>A0A922M7H2</accession>
<dbReference type="PANTHER" id="PTHR44207:SF2">
    <property type="entry name" value="REPEAT PROTEIN, PUTATIVE-RELATED"/>
    <property type="match status" value="1"/>
</dbReference>
<feature type="repeat" description="ANK" evidence="3">
    <location>
        <begin position="483"/>
        <end position="515"/>
    </location>
</feature>
<name>A0A922M7H2_SPOEX</name>
<evidence type="ECO:0000256" key="4">
    <source>
        <dbReference type="PROSITE-ProRule" id="PRU00176"/>
    </source>
</evidence>
<dbReference type="PROSITE" id="PS50297">
    <property type="entry name" value="ANK_REP_REGION"/>
    <property type="match status" value="5"/>
</dbReference>
<feature type="repeat" description="ANK" evidence="3">
    <location>
        <begin position="450"/>
        <end position="482"/>
    </location>
</feature>
<keyword evidence="1" id="KW-0677">Repeat</keyword>
<dbReference type="EMBL" id="JACEFF010000772">
    <property type="protein sequence ID" value="KAH9631215.1"/>
    <property type="molecule type" value="Genomic_DNA"/>
</dbReference>
<dbReference type="Pfam" id="PF12796">
    <property type="entry name" value="Ank_2"/>
    <property type="match status" value="2"/>
</dbReference>
<dbReference type="InterPro" id="IPR036770">
    <property type="entry name" value="Ankyrin_rpt-contain_sf"/>
</dbReference>
<reference evidence="6" key="1">
    <citation type="journal article" date="2021" name="G3 (Bethesda)">
        <title>Genome and transcriptome analysis of the beet armyworm Spodoptera exigua reveals targets for pest control. .</title>
        <authorList>
            <person name="Simon S."/>
            <person name="Breeschoten T."/>
            <person name="Jansen H.J."/>
            <person name="Dirks R.P."/>
            <person name="Schranz M.E."/>
            <person name="Ros V.I.D."/>
        </authorList>
    </citation>
    <scope>NUCLEOTIDE SEQUENCE</scope>
    <source>
        <strain evidence="6">TB_SE_WUR_2020</strain>
    </source>
</reference>
<dbReference type="Gene3D" id="3.30.70.330">
    <property type="match status" value="3"/>
</dbReference>
<evidence type="ECO:0000313" key="7">
    <source>
        <dbReference type="Proteomes" id="UP000814243"/>
    </source>
</evidence>
<organism evidence="6 7">
    <name type="scientific">Spodoptera exigua</name>
    <name type="common">Beet armyworm</name>
    <name type="synonym">Noctua fulgens</name>
    <dbReference type="NCBI Taxonomy" id="7107"/>
    <lineage>
        <taxon>Eukaryota</taxon>
        <taxon>Metazoa</taxon>
        <taxon>Ecdysozoa</taxon>
        <taxon>Arthropoda</taxon>
        <taxon>Hexapoda</taxon>
        <taxon>Insecta</taxon>
        <taxon>Pterygota</taxon>
        <taxon>Neoptera</taxon>
        <taxon>Endopterygota</taxon>
        <taxon>Lepidoptera</taxon>
        <taxon>Glossata</taxon>
        <taxon>Ditrysia</taxon>
        <taxon>Noctuoidea</taxon>
        <taxon>Noctuidae</taxon>
        <taxon>Amphipyrinae</taxon>
        <taxon>Spodoptera</taxon>
    </lineage>
</organism>
<dbReference type="InterPro" id="IPR002343">
    <property type="entry name" value="Hud_Sxl_RNA"/>
</dbReference>
<dbReference type="InterPro" id="IPR012677">
    <property type="entry name" value="Nucleotide-bd_a/b_plait_sf"/>
</dbReference>
<dbReference type="InterPro" id="IPR035979">
    <property type="entry name" value="RBD_domain_sf"/>
</dbReference>
<dbReference type="SUPFAM" id="SSF54928">
    <property type="entry name" value="RNA-binding domain, RBD"/>
    <property type="match status" value="2"/>
</dbReference>
<keyword evidence="2 4" id="KW-0694">RNA-binding</keyword>
<comment type="caution">
    <text evidence="6">The sequence shown here is derived from an EMBL/GenBank/DDBJ whole genome shotgun (WGS) entry which is preliminary data.</text>
</comment>
<feature type="repeat" description="ANK" evidence="3">
    <location>
        <begin position="382"/>
        <end position="414"/>
    </location>
</feature>
<evidence type="ECO:0000256" key="2">
    <source>
        <dbReference type="ARBA" id="ARBA00022884"/>
    </source>
</evidence>
<sequence length="573" mass="63050">MSESCQDGNCQGNNEFGPDESPTKLIVNYIPEVMTQDMMFSLFSTMGKLESCKLIANRGYGFVEYSRPEDAVKARKAFNGLLMQNKTLKVSHALLNPELKPPSKPEADWNLYVCNLPNELTLQDLHGLFAQFGKIVNSRIAAGIAFVLYEHQYEAERAIQNINGTTPPGFLHPLTVKYANKSNPNKHKNNNNNFPKNPLVRPYHWINHMNAIGDHNSPSTWSIYIYNIAPEVEELTLWQLFGPYGAIVSVKIIKDHSTNKSKGFGFVTMRNYDQAAMAIQALNGYVLHGQPLSVYPSPGAARGVWALPQPPPCTMAAEEALPPCSPMSPDAPAAPPRTITSYNQHSDLHQLIFEAVRSGEVSEIERLVEKLGVEVLSARDQHGYTPAHWAALDGSVAVMRYLIERGAPIDLSCLGTQGPRPIHWACRKGHASVVQVLLQSGVAVNAADFKGLTPLMTACMYGKTATAAYLLGMGAATRLSDINGDTALHWAAYKGHADLVRLLIYSGVPLHCTDNFGSTPLHLACLSGNLTCVRLLCEKVKAELEPRDKNGKTPLMLAQSHRHIEVVKLLQKR</sequence>
<feature type="domain" description="RRM" evidence="5">
    <location>
        <begin position="109"/>
        <end position="181"/>
    </location>
</feature>
<dbReference type="Proteomes" id="UP000814243">
    <property type="component" value="Unassembled WGS sequence"/>
</dbReference>
<dbReference type="PANTHER" id="PTHR44207">
    <property type="entry name" value="SURFACE ANTIGEN BSPA-LIKE-RELATED"/>
    <property type="match status" value="1"/>
</dbReference>
<protein>
    <recommendedName>
        <fullName evidence="5">RRM domain-containing protein</fullName>
    </recommendedName>
</protein>
<feature type="repeat" description="ANK" evidence="3">
    <location>
        <begin position="417"/>
        <end position="449"/>
    </location>
</feature>
<evidence type="ECO:0000256" key="1">
    <source>
        <dbReference type="ARBA" id="ARBA00022737"/>
    </source>
</evidence>
<dbReference type="Gene3D" id="1.25.40.20">
    <property type="entry name" value="Ankyrin repeat-containing domain"/>
    <property type="match status" value="2"/>
</dbReference>
<keyword evidence="3" id="KW-0040">ANK repeat</keyword>
<dbReference type="GO" id="GO:1990904">
    <property type="term" value="C:ribonucleoprotein complex"/>
    <property type="evidence" value="ECO:0007669"/>
    <property type="project" value="InterPro"/>
</dbReference>
<dbReference type="SMART" id="SM00248">
    <property type="entry name" value="ANK"/>
    <property type="match status" value="5"/>
</dbReference>
<feature type="repeat" description="ANK" evidence="3">
    <location>
        <begin position="516"/>
        <end position="536"/>
    </location>
</feature>
<dbReference type="SUPFAM" id="SSF48403">
    <property type="entry name" value="Ankyrin repeat"/>
    <property type="match status" value="1"/>
</dbReference>
<feature type="repeat" description="ANK" evidence="3">
    <location>
        <begin position="550"/>
        <end position="573"/>
    </location>
</feature>
<dbReference type="GO" id="GO:0003723">
    <property type="term" value="F:RNA binding"/>
    <property type="evidence" value="ECO:0007669"/>
    <property type="project" value="UniProtKB-UniRule"/>
</dbReference>
<gene>
    <name evidence="6" type="ORF">HF086_005986</name>
</gene>
<proteinExistence type="predicted"/>
<dbReference type="AlphaFoldDB" id="A0A922M7H2"/>
<dbReference type="InterPro" id="IPR002110">
    <property type="entry name" value="Ankyrin_rpt"/>
</dbReference>
<dbReference type="InterPro" id="IPR000504">
    <property type="entry name" value="RRM_dom"/>
</dbReference>
<dbReference type="CDD" id="cd12377">
    <property type="entry name" value="RRM3_Hu"/>
    <property type="match status" value="1"/>
</dbReference>
<feature type="domain" description="RRM" evidence="5">
    <location>
        <begin position="23"/>
        <end position="95"/>
    </location>
</feature>